<dbReference type="Proteomes" id="UP001205486">
    <property type="component" value="Unassembled WGS sequence"/>
</dbReference>
<keyword evidence="2" id="KW-1185">Reference proteome</keyword>
<reference evidence="1" key="1">
    <citation type="submission" date="2022-03" db="EMBL/GenBank/DDBJ databases">
        <title>Interactions between chemoautotrophic and heterotrophic bacteria.</title>
        <authorList>
            <person name="Santoro A."/>
        </authorList>
    </citation>
    <scope>NUCLEOTIDE SEQUENCE</scope>
    <source>
        <strain evidence="1">Nb-106</strain>
    </source>
</reference>
<protein>
    <submittedName>
        <fullName evidence="1">Uncharacterized protein</fullName>
    </submittedName>
</protein>
<gene>
    <name evidence="1" type="ORF">J2S34_003840</name>
</gene>
<proteinExistence type="predicted"/>
<comment type="caution">
    <text evidence="1">The sequence shown here is derived from an EMBL/GenBank/DDBJ whole genome shotgun (WGS) entry which is preliminary data.</text>
</comment>
<evidence type="ECO:0000313" key="2">
    <source>
        <dbReference type="Proteomes" id="UP001205486"/>
    </source>
</evidence>
<name>A0ACC6APM8_NITWI</name>
<evidence type="ECO:0000313" key="1">
    <source>
        <dbReference type="EMBL" id="MCP2001354.1"/>
    </source>
</evidence>
<sequence>MHGTRTFWVSSISRSAVAISLTSSRPTLCFICRGSPRAAWMSRSNNT</sequence>
<dbReference type="EMBL" id="JALJZS010000006">
    <property type="protein sequence ID" value="MCP2001354.1"/>
    <property type="molecule type" value="Genomic_DNA"/>
</dbReference>
<accession>A0ACC6APM8</accession>
<organism evidence="1 2">
    <name type="scientific">Nitrobacter winogradskyi</name>
    <name type="common">Nitrobacter agilis</name>
    <dbReference type="NCBI Taxonomy" id="913"/>
    <lineage>
        <taxon>Bacteria</taxon>
        <taxon>Pseudomonadati</taxon>
        <taxon>Pseudomonadota</taxon>
        <taxon>Alphaproteobacteria</taxon>
        <taxon>Hyphomicrobiales</taxon>
        <taxon>Nitrobacteraceae</taxon>
        <taxon>Nitrobacter</taxon>
    </lineage>
</organism>